<evidence type="ECO:0000313" key="3">
    <source>
        <dbReference type="EMBL" id="KAH7135751.1"/>
    </source>
</evidence>
<dbReference type="PANTHER" id="PTHR13490">
    <property type="entry name" value="MITOCHONDRIAL 28S RIBOSOMAL PROTEIN S28"/>
    <property type="match status" value="1"/>
</dbReference>
<proteinExistence type="predicted"/>
<dbReference type="Pfam" id="PF10213">
    <property type="entry name" value="MRP-S28"/>
    <property type="match status" value="1"/>
</dbReference>
<dbReference type="Proteomes" id="UP000700596">
    <property type="component" value="Unassembled WGS sequence"/>
</dbReference>
<dbReference type="GO" id="GO:0005763">
    <property type="term" value="C:mitochondrial small ribosomal subunit"/>
    <property type="evidence" value="ECO:0007669"/>
    <property type="project" value="TreeGrafter"/>
</dbReference>
<comment type="caution">
    <text evidence="3">The sequence shown here is derived from an EMBL/GenBank/DDBJ whole genome shotgun (WGS) entry which is preliminary data.</text>
</comment>
<sequence>MASITRRLLLNPTKSPSRISVRRIAPTPLQCQRTLASTAPRLAGEERHEGPPKKKKDTNHYLSRKVNKRLEKKFAATAAEQVVQLRQQFENNDLDADVEALKTGKRAQSWMKEDHPLEKAEDFELEPDPKSDGFWSEGEPDIGPDEDYYGDDLTSLGHGELEKHREMREYARLVAWELPLLNQLARPFELPTAQSPFRFRYTSYLGEKHPATNKVVVEFCASDMPNLTQLQKDKLIKLAGVRYNPDTDIIKMSCEQFDTQAQNKRSLGETINSLLTEARDKKETFADVPFDFRHHKPKKFHHFPKEWIMTPERTKYLQEKRQAQLMADDERIQKGNLIDGQQTIDNALPFMTPEPVAVPISGPRGKALR</sequence>
<dbReference type="AlphaFoldDB" id="A0A9P9IXE1"/>
<dbReference type="GO" id="GO:0003735">
    <property type="term" value="F:structural constituent of ribosome"/>
    <property type="evidence" value="ECO:0007669"/>
    <property type="project" value="InterPro"/>
</dbReference>
<accession>A0A9P9IXE1</accession>
<feature type="compositionally biased region" description="Basic and acidic residues" evidence="1">
    <location>
        <begin position="111"/>
        <end position="131"/>
    </location>
</feature>
<organism evidence="3 4">
    <name type="scientific">Dendryphion nanum</name>
    <dbReference type="NCBI Taxonomy" id="256645"/>
    <lineage>
        <taxon>Eukaryota</taxon>
        <taxon>Fungi</taxon>
        <taxon>Dikarya</taxon>
        <taxon>Ascomycota</taxon>
        <taxon>Pezizomycotina</taxon>
        <taxon>Dothideomycetes</taxon>
        <taxon>Pleosporomycetidae</taxon>
        <taxon>Pleosporales</taxon>
        <taxon>Torulaceae</taxon>
        <taxon>Dendryphion</taxon>
    </lineage>
</organism>
<feature type="compositionally biased region" description="Basic residues" evidence="1">
    <location>
        <begin position="53"/>
        <end position="63"/>
    </location>
</feature>
<evidence type="ECO:0000256" key="1">
    <source>
        <dbReference type="SAM" id="MobiDB-lite"/>
    </source>
</evidence>
<dbReference type="InterPro" id="IPR039848">
    <property type="entry name" value="Ribosomal_mS35_mt"/>
</dbReference>
<feature type="compositionally biased region" description="Acidic residues" evidence="1">
    <location>
        <begin position="138"/>
        <end position="150"/>
    </location>
</feature>
<dbReference type="InterPro" id="IPR019349">
    <property type="entry name" value="Ribosomal_mS35_mit"/>
</dbReference>
<name>A0A9P9IXE1_9PLEO</name>
<dbReference type="OrthoDB" id="283424at2759"/>
<feature type="region of interest" description="Disordered" evidence="1">
    <location>
        <begin position="36"/>
        <end position="63"/>
    </location>
</feature>
<dbReference type="GO" id="GO:0032543">
    <property type="term" value="P:mitochondrial translation"/>
    <property type="evidence" value="ECO:0007669"/>
    <property type="project" value="InterPro"/>
</dbReference>
<feature type="domain" description="Small ribosomal subunit protein mS35 mitochondrial conserved" evidence="2">
    <location>
        <begin position="187"/>
        <end position="307"/>
    </location>
</feature>
<feature type="compositionally biased region" description="Basic and acidic residues" evidence="1">
    <location>
        <begin position="43"/>
        <end position="52"/>
    </location>
</feature>
<keyword evidence="4" id="KW-1185">Reference proteome</keyword>
<feature type="region of interest" description="Disordered" evidence="1">
    <location>
        <begin position="106"/>
        <end position="154"/>
    </location>
</feature>
<reference evidence="3" key="1">
    <citation type="journal article" date="2021" name="Nat. Commun.">
        <title>Genetic determinants of endophytism in the Arabidopsis root mycobiome.</title>
        <authorList>
            <person name="Mesny F."/>
            <person name="Miyauchi S."/>
            <person name="Thiergart T."/>
            <person name="Pickel B."/>
            <person name="Atanasova L."/>
            <person name="Karlsson M."/>
            <person name="Huettel B."/>
            <person name="Barry K.W."/>
            <person name="Haridas S."/>
            <person name="Chen C."/>
            <person name="Bauer D."/>
            <person name="Andreopoulos W."/>
            <person name="Pangilinan J."/>
            <person name="LaButti K."/>
            <person name="Riley R."/>
            <person name="Lipzen A."/>
            <person name="Clum A."/>
            <person name="Drula E."/>
            <person name="Henrissat B."/>
            <person name="Kohler A."/>
            <person name="Grigoriev I.V."/>
            <person name="Martin F.M."/>
            <person name="Hacquard S."/>
        </authorList>
    </citation>
    <scope>NUCLEOTIDE SEQUENCE</scope>
    <source>
        <strain evidence="3">MPI-CAGE-CH-0243</strain>
    </source>
</reference>
<dbReference type="PANTHER" id="PTHR13490:SF0">
    <property type="entry name" value="SMALL RIBOSOMAL SUBUNIT PROTEIN MS35"/>
    <property type="match status" value="1"/>
</dbReference>
<gene>
    <name evidence="3" type="ORF">B0J11DRAFT_454350</name>
</gene>
<protein>
    <submittedName>
        <fullName evidence="3">Mitochondrial ribosomal subunit protein-domain-containing protein</fullName>
    </submittedName>
</protein>
<evidence type="ECO:0000259" key="2">
    <source>
        <dbReference type="Pfam" id="PF10213"/>
    </source>
</evidence>
<dbReference type="EMBL" id="JAGMWT010000002">
    <property type="protein sequence ID" value="KAH7135751.1"/>
    <property type="molecule type" value="Genomic_DNA"/>
</dbReference>
<evidence type="ECO:0000313" key="4">
    <source>
        <dbReference type="Proteomes" id="UP000700596"/>
    </source>
</evidence>